<dbReference type="GO" id="GO:0016712">
    <property type="term" value="F:oxidoreductase activity, acting on paired donors, with incorporation or reduction of molecular oxygen, reduced flavin or flavoprotein as one donor, and incorporation of one atom of oxygen"/>
    <property type="evidence" value="ECO:0007669"/>
    <property type="project" value="TreeGrafter"/>
</dbReference>
<dbReference type="InterPro" id="IPR046373">
    <property type="entry name" value="Acyl-CoA_Oxase/DH_mid-dom_sf"/>
</dbReference>
<evidence type="ECO:0000313" key="5">
    <source>
        <dbReference type="EMBL" id="KXU82785.1"/>
    </source>
</evidence>
<reference evidence="5 6" key="1">
    <citation type="journal article" date="2015" name="Int. J. Syst. Evol. Microbiol.">
        <title>Burkholderia monticola sp. nov., isolated from mountain soil.</title>
        <authorList>
            <person name="Baek I."/>
            <person name="Seo B."/>
            <person name="Lee I."/>
            <person name="Yi H."/>
            <person name="Chun J."/>
        </authorList>
    </citation>
    <scope>NUCLEOTIDE SEQUENCE [LARGE SCALE GENOMIC DNA]</scope>
    <source>
        <strain evidence="5 6">JC2948</strain>
    </source>
</reference>
<dbReference type="SUPFAM" id="SSF47203">
    <property type="entry name" value="Acyl-CoA dehydrogenase C-terminal domain-like"/>
    <property type="match status" value="1"/>
</dbReference>
<accession>A0A149PCL8</accession>
<dbReference type="GO" id="GO:0033539">
    <property type="term" value="P:fatty acid beta-oxidation using acyl-CoA dehydrogenase"/>
    <property type="evidence" value="ECO:0007669"/>
    <property type="project" value="TreeGrafter"/>
</dbReference>
<organism evidence="5 6">
    <name type="scientific">Paraburkholderia monticola</name>
    <dbReference type="NCBI Taxonomy" id="1399968"/>
    <lineage>
        <taxon>Bacteria</taxon>
        <taxon>Pseudomonadati</taxon>
        <taxon>Pseudomonadota</taxon>
        <taxon>Betaproteobacteria</taxon>
        <taxon>Burkholderiales</taxon>
        <taxon>Burkholderiaceae</taxon>
        <taxon>Paraburkholderia</taxon>
    </lineage>
</organism>
<comment type="caution">
    <text evidence="5">The sequence shown here is derived from an EMBL/GenBank/DDBJ whole genome shotgun (WGS) entry which is preliminary data.</text>
</comment>
<dbReference type="Gene3D" id="1.10.540.10">
    <property type="entry name" value="Acyl-CoA dehydrogenase/oxidase, N-terminal domain"/>
    <property type="match status" value="1"/>
</dbReference>
<evidence type="ECO:0000313" key="6">
    <source>
        <dbReference type="Proteomes" id="UP000075613"/>
    </source>
</evidence>
<dbReference type="InterPro" id="IPR009100">
    <property type="entry name" value="AcylCoA_DH/oxidase_NM_dom_sf"/>
</dbReference>
<dbReference type="SUPFAM" id="SSF56645">
    <property type="entry name" value="Acyl-CoA dehydrogenase NM domain-like"/>
    <property type="match status" value="1"/>
</dbReference>
<dbReference type="PANTHER" id="PTHR48083:SF19">
    <property type="entry name" value="FLAVIN-DEPENDENT MONOOXYGENASE, OXYGENASE SUBUNIT HSAA"/>
    <property type="match status" value="1"/>
</dbReference>
<dbReference type="GO" id="GO:0050660">
    <property type="term" value="F:flavin adenine dinucleotide binding"/>
    <property type="evidence" value="ECO:0007669"/>
    <property type="project" value="InterPro"/>
</dbReference>
<gene>
    <name evidence="5" type="ORF">CI15_33230</name>
</gene>
<evidence type="ECO:0000259" key="3">
    <source>
        <dbReference type="Pfam" id="PF02771"/>
    </source>
</evidence>
<dbReference type="Gene3D" id="2.40.110.10">
    <property type="entry name" value="Butyryl-CoA Dehydrogenase, subunit A, domain 2"/>
    <property type="match status" value="1"/>
</dbReference>
<dbReference type="Gene3D" id="1.20.140.10">
    <property type="entry name" value="Butyryl-CoA Dehydrogenase, subunit A, domain 3"/>
    <property type="match status" value="1"/>
</dbReference>
<evidence type="ECO:0000256" key="2">
    <source>
        <dbReference type="ARBA" id="ARBA00049661"/>
    </source>
</evidence>
<dbReference type="EMBL" id="LRBG01000039">
    <property type="protein sequence ID" value="KXU82785.1"/>
    <property type="molecule type" value="Genomic_DNA"/>
</dbReference>
<feature type="domain" description="Acyl-CoA dehydrogenase C-terminal" evidence="4">
    <location>
        <begin position="254"/>
        <end position="382"/>
    </location>
</feature>
<dbReference type="InterPro" id="IPR013107">
    <property type="entry name" value="Acyl-CoA_DH_C"/>
</dbReference>
<evidence type="ECO:0000256" key="1">
    <source>
        <dbReference type="ARBA" id="ARBA00023002"/>
    </source>
</evidence>
<dbReference type="GO" id="GO:0005737">
    <property type="term" value="C:cytoplasm"/>
    <property type="evidence" value="ECO:0007669"/>
    <property type="project" value="TreeGrafter"/>
</dbReference>
<dbReference type="Proteomes" id="UP000075613">
    <property type="component" value="Unassembled WGS sequence"/>
</dbReference>
<keyword evidence="1" id="KW-0560">Oxidoreductase</keyword>
<dbReference type="Pfam" id="PF08028">
    <property type="entry name" value="Acyl-CoA_dh_2"/>
    <property type="match status" value="1"/>
</dbReference>
<dbReference type="InterPro" id="IPR037069">
    <property type="entry name" value="AcylCoA_DH/ox_N_sf"/>
</dbReference>
<feature type="domain" description="Acyl-CoA dehydrogenase/oxidase N-terminal" evidence="3">
    <location>
        <begin position="37"/>
        <end position="116"/>
    </location>
</feature>
<dbReference type="PANTHER" id="PTHR48083">
    <property type="entry name" value="MEDIUM-CHAIN SPECIFIC ACYL-COA DEHYDROGENASE, MITOCHONDRIAL-RELATED"/>
    <property type="match status" value="1"/>
</dbReference>
<keyword evidence="6" id="KW-1185">Reference proteome</keyword>
<dbReference type="GO" id="GO:0003995">
    <property type="term" value="F:acyl-CoA dehydrogenase activity"/>
    <property type="evidence" value="ECO:0007669"/>
    <property type="project" value="TreeGrafter"/>
</dbReference>
<sequence length="406" mass="44099">MGNIIDNFEIPHQNETSPDLKELVKRAKGLQPLLFKNAPESDRNRRASEENIEAIADAGLFKLMVPKRYGGYQGTIRSHIEVTAALGEACGGTAWVTSLINGSAWLVSLFSEQAQDDIYGANPNARVSGGFTPTTQVRRVEGGLVMSGKWFFSSGSLHSQWAILGCAERDEHGALKAQYLALVPMSELAIEDTWFTTGMRGSGSNCIVGNDVFVPDHRLLDIMAAVRGEYPTPFKDEVEYRAAFGPVSSLLLIGPQLGIGRAALKYVIEKAPQRAIAYTSFTRQTDSTAFQLQVAEAALKIDTAHMRAFRAADQVDDAARLDMSLDYITRARIRADVGVVVSDITDALNTLIFAHGAGSFAEASPVQRWWRDSNTAARHAIVLPAVGAEVYGKALLDVENTVTPLV</sequence>
<dbReference type="InterPro" id="IPR050741">
    <property type="entry name" value="Acyl-CoA_dehydrogenase"/>
</dbReference>
<dbReference type="InterPro" id="IPR036250">
    <property type="entry name" value="AcylCo_DH-like_C"/>
</dbReference>
<evidence type="ECO:0000259" key="4">
    <source>
        <dbReference type="Pfam" id="PF08028"/>
    </source>
</evidence>
<name>A0A149PCL8_9BURK</name>
<protein>
    <submittedName>
        <fullName evidence="5">Oxidoreductase</fullName>
    </submittedName>
</protein>
<dbReference type="InterPro" id="IPR013786">
    <property type="entry name" value="AcylCoA_DH/ox_N"/>
</dbReference>
<comment type="similarity">
    <text evidence="2">Belongs to the HpaH/HsaA monooxygenase family.</text>
</comment>
<dbReference type="Pfam" id="PF02771">
    <property type="entry name" value="Acyl-CoA_dh_N"/>
    <property type="match status" value="1"/>
</dbReference>
<dbReference type="STRING" id="1399968.CI15_33230"/>
<dbReference type="AlphaFoldDB" id="A0A149PCL8"/>
<proteinExistence type="inferred from homology"/>
<dbReference type="PIRSF" id="PIRSF016578">
    <property type="entry name" value="HsaA"/>
    <property type="match status" value="1"/>
</dbReference>